<name>A0ABW5NNT4_9SPHI</name>
<comment type="caution">
    <text evidence="10">The sequence shown here is derived from an EMBL/GenBank/DDBJ whole genome shotgun (WGS) entry which is preliminary data.</text>
</comment>
<sequence>MKIQQEPRAYSITLASSLLALILIIVILAYTSSVVLPLLFSILISIMLYPLARFFEKLRLGKAFSAILSVIVAIVILSGLGWFIVYESIIIGRDASAITGKVMSVLENSEAWLQESFGIERNQVVAQLREQGNKALNNVGGVLSSTFGSIGSMLAAAVLVPLFSFFLLYYRVFFREFFFKAFHSVPKQKIHDTLERIYDVVQSYLLGLITVMGIVAVLNTIGLMVMGIDYAWFFGTLASLLMLLPYIGIAIGSILPALFALAVKDSAWYAVGVIAWFQVVQFLEGNIITPNIVGSKVSINPLMAIIAILLGGMLFGLAGLILALPIVATIKVVFDAIPSMEAYGFLIGEPEKVHLQRNSTQQLLMKWGIVREPKVKKKKVVIETEVAEVIVDERKEITEQSEPKITEIDQKVIQNPKDSDQNTPKD</sequence>
<evidence type="ECO:0000256" key="4">
    <source>
        <dbReference type="ARBA" id="ARBA00022475"/>
    </source>
</evidence>
<dbReference type="PANTHER" id="PTHR21716">
    <property type="entry name" value="TRANSMEMBRANE PROTEIN"/>
    <property type="match status" value="1"/>
</dbReference>
<feature type="transmembrane region" description="Helical" evidence="9">
    <location>
        <begin position="64"/>
        <end position="85"/>
    </location>
</feature>
<keyword evidence="4" id="KW-1003">Cell membrane</keyword>
<keyword evidence="6 9" id="KW-1133">Transmembrane helix</keyword>
<feature type="transmembrane region" description="Helical" evidence="9">
    <location>
        <begin position="303"/>
        <end position="330"/>
    </location>
</feature>
<keyword evidence="5 9" id="KW-0812">Transmembrane</keyword>
<feature type="transmembrane region" description="Helical" evidence="9">
    <location>
        <begin position="232"/>
        <end position="259"/>
    </location>
</feature>
<feature type="transmembrane region" description="Helical" evidence="9">
    <location>
        <begin position="147"/>
        <end position="170"/>
    </location>
</feature>
<evidence type="ECO:0000313" key="11">
    <source>
        <dbReference type="Proteomes" id="UP001597393"/>
    </source>
</evidence>
<evidence type="ECO:0000256" key="1">
    <source>
        <dbReference type="ARBA" id="ARBA00004651"/>
    </source>
</evidence>
<evidence type="ECO:0000256" key="7">
    <source>
        <dbReference type="ARBA" id="ARBA00023136"/>
    </source>
</evidence>
<feature type="transmembrane region" description="Helical" evidence="9">
    <location>
        <begin position="34"/>
        <end position="52"/>
    </location>
</feature>
<organism evidence="10 11">
    <name type="scientific">Sphingobacterium corticis</name>
    <dbReference type="NCBI Taxonomy" id="1812823"/>
    <lineage>
        <taxon>Bacteria</taxon>
        <taxon>Pseudomonadati</taxon>
        <taxon>Bacteroidota</taxon>
        <taxon>Sphingobacteriia</taxon>
        <taxon>Sphingobacteriales</taxon>
        <taxon>Sphingobacteriaceae</taxon>
        <taxon>Sphingobacterium</taxon>
    </lineage>
</organism>
<feature type="compositionally biased region" description="Basic and acidic residues" evidence="8">
    <location>
        <begin position="417"/>
        <end position="426"/>
    </location>
</feature>
<dbReference type="InterPro" id="IPR002549">
    <property type="entry name" value="AI-2E-like"/>
</dbReference>
<dbReference type="EMBL" id="JBHUMA010000008">
    <property type="protein sequence ID" value="MFD2600075.1"/>
    <property type="molecule type" value="Genomic_DNA"/>
</dbReference>
<evidence type="ECO:0000256" key="2">
    <source>
        <dbReference type="ARBA" id="ARBA00009773"/>
    </source>
</evidence>
<feature type="transmembrane region" description="Helical" evidence="9">
    <location>
        <begin position="204"/>
        <end position="226"/>
    </location>
</feature>
<reference evidence="11" key="1">
    <citation type="journal article" date="2019" name="Int. J. Syst. Evol. Microbiol.">
        <title>The Global Catalogue of Microorganisms (GCM) 10K type strain sequencing project: providing services to taxonomists for standard genome sequencing and annotation.</title>
        <authorList>
            <consortium name="The Broad Institute Genomics Platform"/>
            <consortium name="The Broad Institute Genome Sequencing Center for Infectious Disease"/>
            <person name="Wu L."/>
            <person name="Ma J."/>
        </authorList>
    </citation>
    <scope>NUCLEOTIDE SEQUENCE [LARGE SCALE GENOMIC DNA]</scope>
    <source>
        <strain evidence="11">KCTC 42248</strain>
    </source>
</reference>
<keyword evidence="7 9" id="KW-0472">Membrane</keyword>
<evidence type="ECO:0000256" key="9">
    <source>
        <dbReference type="SAM" id="Phobius"/>
    </source>
</evidence>
<comment type="subcellular location">
    <subcellularLocation>
        <location evidence="1">Cell membrane</location>
        <topology evidence="1">Multi-pass membrane protein</topology>
    </subcellularLocation>
</comment>
<keyword evidence="3" id="KW-0813">Transport</keyword>
<feature type="region of interest" description="Disordered" evidence="8">
    <location>
        <begin position="401"/>
        <end position="426"/>
    </location>
</feature>
<evidence type="ECO:0000313" key="10">
    <source>
        <dbReference type="EMBL" id="MFD2600075.1"/>
    </source>
</evidence>
<comment type="similarity">
    <text evidence="2">Belongs to the autoinducer-2 exporter (AI-2E) (TC 2.A.86) family.</text>
</comment>
<evidence type="ECO:0000256" key="5">
    <source>
        <dbReference type="ARBA" id="ARBA00022692"/>
    </source>
</evidence>
<dbReference type="Proteomes" id="UP001597393">
    <property type="component" value="Unassembled WGS sequence"/>
</dbReference>
<feature type="transmembrane region" description="Helical" evidence="9">
    <location>
        <begin position="9"/>
        <end position="28"/>
    </location>
</feature>
<dbReference type="RefSeq" id="WP_380870216.1">
    <property type="nucleotide sequence ID" value="NZ_JBHUMA010000008.1"/>
</dbReference>
<dbReference type="Pfam" id="PF01594">
    <property type="entry name" value="AI-2E_transport"/>
    <property type="match status" value="1"/>
</dbReference>
<protein>
    <submittedName>
        <fullName evidence="10">AI-2E family transporter</fullName>
    </submittedName>
</protein>
<evidence type="ECO:0000256" key="8">
    <source>
        <dbReference type="SAM" id="MobiDB-lite"/>
    </source>
</evidence>
<gene>
    <name evidence="10" type="ORF">ACFSQ3_14050</name>
</gene>
<proteinExistence type="inferred from homology"/>
<feature type="compositionally biased region" description="Basic and acidic residues" evidence="8">
    <location>
        <begin position="401"/>
        <end position="410"/>
    </location>
</feature>
<evidence type="ECO:0000256" key="6">
    <source>
        <dbReference type="ARBA" id="ARBA00022989"/>
    </source>
</evidence>
<feature type="transmembrane region" description="Helical" evidence="9">
    <location>
        <begin position="266"/>
        <end position="283"/>
    </location>
</feature>
<keyword evidence="11" id="KW-1185">Reference proteome</keyword>
<evidence type="ECO:0000256" key="3">
    <source>
        <dbReference type="ARBA" id="ARBA00022448"/>
    </source>
</evidence>
<dbReference type="PANTHER" id="PTHR21716:SF53">
    <property type="entry name" value="PERMEASE PERM-RELATED"/>
    <property type="match status" value="1"/>
</dbReference>
<accession>A0ABW5NNT4</accession>